<accession>A0ABR9J3R3</accession>
<feature type="domain" description="Isochorismatase-like" evidence="2">
    <location>
        <begin position="12"/>
        <end position="168"/>
    </location>
</feature>
<dbReference type="Pfam" id="PF00857">
    <property type="entry name" value="Isochorismatase"/>
    <property type="match status" value="1"/>
</dbReference>
<dbReference type="InterPro" id="IPR036380">
    <property type="entry name" value="Isochorismatase-like_sf"/>
</dbReference>
<sequence>MSAPVTSSQRPALIVIDVQRGFDDAQFWGPRDNPDCERNISTLLAHWRDRQWPVVFIQHDSEHPDSPLAAGSPGHEFKDVVSGSPDLLVHKSVNSSFYGTPDLDHWLRSEGIEQVVICGITTNHCCETTARMAGNLGYETYFAIDATHTFDRATPEGETVSAAMLAKITATNLNGEFATVLRTSALLDALAGTGAQQSRVFSPNWK</sequence>
<evidence type="ECO:0000256" key="1">
    <source>
        <dbReference type="ARBA" id="ARBA00022801"/>
    </source>
</evidence>
<evidence type="ECO:0000259" key="2">
    <source>
        <dbReference type="Pfam" id="PF00857"/>
    </source>
</evidence>
<keyword evidence="1" id="KW-0378">Hydrolase</keyword>
<dbReference type="Proteomes" id="UP000636579">
    <property type="component" value="Unassembled WGS sequence"/>
</dbReference>
<organism evidence="3 4">
    <name type="scientific">Nesterenkonia halotolerans</name>
    <dbReference type="NCBI Taxonomy" id="225325"/>
    <lineage>
        <taxon>Bacteria</taxon>
        <taxon>Bacillati</taxon>
        <taxon>Actinomycetota</taxon>
        <taxon>Actinomycetes</taxon>
        <taxon>Micrococcales</taxon>
        <taxon>Micrococcaceae</taxon>
        <taxon>Nesterenkonia</taxon>
    </lineage>
</organism>
<dbReference type="PANTHER" id="PTHR43540:SF1">
    <property type="entry name" value="ISOCHORISMATASE HYDROLASE"/>
    <property type="match status" value="1"/>
</dbReference>
<dbReference type="CDD" id="cd01014">
    <property type="entry name" value="nicotinamidase_related"/>
    <property type="match status" value="1"/>
</dbReference>
<dbReference type="EMBL" id="JADBEE010000001">
    <property type="protein sequence ID" value="MBE1513634.1"/>
    <property type="molecule type" value="Genomic_DNA"/>
</dbReference>
<evidence type="ECO:0000313" key="4">
    <source>
        <dbReference type="Proteomes" id="UP000636579"/>
    </source>
</evidence>
<dbReference type="InterPro" id="IPR000868">
    <property type="entry name" value="Isochorismatase-like_dom"/>
</dbReference>
<dbReference type="InterPro" id="IPR050272">
    <property type="entry name" value="Isochorismatase-like_hydrls"/>
</dbReference>
<name>A0ABR9J3R3_9MICC</name>
<keyword evidence="4" id="KW-1185">Reference proteome</keyword>
<evidence type="ECO:0000313" key="3">
    <source>
        <dbReference type="EMBL" id="MBE1513634.1"/>
    </source>
</evidence>
<dbReference type="SUPFAM" id="SSF52499">
    <property type="entry name" value="Isochorismatase-like hydrolases"/>
    <property type="match status" value="1"/>
</dbReference>
<dbReference type="Gene3D" id="3.40.50.850">
    <property type="entry name" value="Isochorismatase-like"/>
    <property type="match status" value="1"/>
</dbReference>
<proteinExistence type="predicted"/>
<reference evidence="3 4" key="1">
    <citation type="submission" date="2020-10" db="EMBL/GenBank/DDBJ databases">
        <title>Sequencing the genomes of 1000 actinobacteria strains.</title>
        <authorList>
            <person name="Klenk H.-P."/>
        </authorList>
    </citation>
    <scope>NUCLEOTIDE SEQUENCE [LARGE SCALE GENOMIC DNA]</scope>
    <source>
        <strain evidence="3 4">DSM 15474</strain>
    </source>
</reference>
<dbReference type="PANTHER" id="PTHR43540">
    <property type="entry name" value="PEROXYUREIDOACRYLATE/UREIDOACRYLATE AMIDOHYDROLASE-RELATED"/>
    <property type="match status" value="1"/>
</dbReference>
<comment type="caution">
    <text evidence="3">The sequence shown here is derived from an EMBL/GenBank/DDBJ whole genome shotgun (WGS) entry which is preliminary data.</text>
</comment>
<gene>
    <name evidence="3" type="ORF">H4W26_000389</name>
</gene>
<dbReference type="RefSeq" id="WP_192590499.1">
    <property type="nucleotide sequence ID" value="NZ_JADBEE010000001.1"/>
</dbReference>
<protein>
    <submittedName>
        <fullName evidence="3">Nicotinamidase-related amidase</fullName>
    </submittedName>
</protein>